<gene>
    <name evidence="3" type="ORF">HNQ75_004173</name>
</gene>
<evidence type="ECO:0000256" key="1">
    <source>
        <dbReference type="SAM" id="Phobius"/>
    </source>
</evidence>
<reference evidence="3 4" key="1">
    <citation type="submission" date="2020-08" db="EMBL/GenBank/DDBJ databases">
        <title>Genomic Encyclopedia of Type Strains, Phase IV (KMG-IV): sequencing the most valuable type-strain genomes for metagenomic binning, comparative biology and taxonomic classification.</title>
        <authorList>
            <person name="Goeker M."/>
        </authorList>
    </citation>
    <scope>NUCLEOTIDE SEQUENCE [LARGE SCALE GENOMIC DNA]</scope>
    <source>
        <strain evidence="3 4">DSM 102134</strain>
    </source>
</reference>
<sequence length="245" mass="26883">MTEQQRHIRGRLILIDALRGVAIAGVVIFHLVWDLDYAGLISPEVARHPIWLAFGRSLAGTFMVLVGVSLVLAHPAQVNWGCFIKRLLVIALAASAISVVTYLTFPQGFIFFGILHAIVAASLLGAMVLRAPAPIILLIGSAMIFAALSFDAPIFNSRWYAWLGFASQPPFSNDLVPIFPWVGLTLIGISFTKIALRYSMVERIAAHEWKGPVARMLAWLGRHSLPIYLIHQPILLALTLPFAKG</sequence>
<feature type="transmembrane region" description="Helical" evidence="1">
    <location>
        <begin position="136"/>
        <end position="155"/>
    </location>
</feature>
<feature type="transmembrane region" description="Helical" evidence="1">
    <location>
        <begin position="84"/>
        <end position="103"/>
    </location>
</feature>
<feature type="transmembrane region" description="Helical" evidence="1">
    <location>
        <begin position="12"/>
        <end position="33"/>
    </location>
</feature>
<dbReference type="AlphaFoldDB" id="A0A7W9Z185"/>
<comment type="caution">
    <text evidence="3">The sequence shown here is derived from an EMBL/GenBank/DDBJ whole genome shotgun (WGS) entry which is preliminary data.</text>
</comment>
<feature type="domain" description="Heparan-alpha-glucosaminide N-acetyltransferase catalytic" evidence="2">
    <location>
        <begin position="11"/>
        <end position="233"/>
    </location>
</feature>
<evidence type="ECO:0000313" key="4">
    <source>
        <dbReference type="Proteomes" id="UP000535501"/>
    </source>
</evidence>
<dbReference type="EMBL" id="JACHEJ010000021">
    <property type="protein sequence ID" value="MBB6182184.1"/>
    <property type="molecule type" value="Genomic_DNA"/>
</dbReference>
<dbReference type="Pfam" id="PF07786">
    <property type="entry name" value="HGSNAT_cat"/>
    <property type="match status" value="1"/>
</dbReference>
<feature type="transmembrane region" description="Helical" evidence="1">
    <location>
        <begin position="175"/>
        <end position="196"/>
    </location>
</feature>
<keyword evidence="4" id="KW-1185">Reference proteome</keyword>
<dbReference type="RefSeq" id="WP_077549216.1">
    <property type="nucleotide sequence ID" value="NZ_CANLQM010000012.1"/>
</dbReference>
<accession>A0A7W9Z185</accession>
<name>A0A7W9Z185_9HYPH</name>
<organism evidence="3 4">
    <name type="scientific">Pseudorhizobium flavum</name>
    <dbReference type="NCBI Taxonomy" id="1335061"/>
    <lineage>
        <taxon>Bacteria</taxon>
        <taxon>Pseudomonadati</taxon>
        <taxon>Pseudomonadota</taxon>
        <taxon>Alphaproteobacteria</taxon>
        <taxon>Hyphomicrobiales</taxon>
        <taxon>Rhizobiaceae</taxon>
        <taxon>Rhizobium/Agrobacterium group</taxon>
        <taxon>Pseudorhizobium</taxon>
    </lineage>
</organism>
<keyword evidence="1" id="KW-0472">Membrane</keyword>
<evidence type="ECO:0000259" key="2">
    <source>
        <dbReference type="Pfam" id="PF07786"/>
    </source>
</evidence>
<keyword evidence="1" id="KW-1133">Transmembrane helix</keyword>
<dbReference type="Proteomes" id="UP000535501">
    <property type="component" value="Unassembled WGS sequence"/>
</dbReference>
<feature type="transmembrane region" description="Helical" evidence="1">
    <location>
        <begin position="53"/>
        <end position="72"/>
    </location>
</feature>
<keyword evidence="1" id="KW-0812">Transmembrane</keyword>
<feature type="transmembrane region" description="Helical" evidence="1">
    <location>
        <begin position="109"/>
        <end position="129"/>
    </location>
</feature>
<protein>
    <submittedName>
        <fullName evidence="3">Putative membrane protein</fullName>
    </submittedName>
</protein>
<evidence type="ECO:0000313" key="3">
    <source>
        <dbReference type="EMBL" id="MBB6182184.1"/>
    </source>
</evidence>
<dbReference type="InterPro" id="IPR012429">
    <property type="entry name" value="HGSNAT_cat"/>
</dbReference>
<proteinExistence type="predicted"/>